<keyword evidence="6" id="KW-0276">Fatty acid metabolism</keyword>
<dbReference type="GO" id="GO:0008610">
    <property type="term" value="P:lipid biosynthetic process"/>
    <property type="evidence" value="ECO:0007669"/>
    <property type="project" value="InterPro"/>
</dbReference>
<dbReference type="InterPro" id="IPR010071">
    <property type="entry name" value="AA_adenyl_dom"/>
</dbReference>
<feature type="domain" description="Carrier" evidence="9">
    <location>
        <begin position="2687"/>
        <end position="2761"/>
    </location>
</feature>
<dbReference type="CDD" id="cd12116">
    <property type="entry name" value="A_NRPS_Ta1_like"/>
    <property type="match status" value="1"/>
</dbReference>
<dbReference type="SUPFAM" id="SSF52777">
    <property type="entry name" value="CoA-dependent acyltransferases"/>
    <property type="match status" value="8"/>
</dbReference>
<dbReference type="GO" id="GO:0031177">
    <property type="term" value="F:phosphopantetheine binding"/>
    <property type="evidence" value="ECO:0007669"/>
    <property type="project" value="InterPro"/>
</dbReference>
<dbReference type="EMBL" id="FQXE01000005">
    <property type="protein sequence ID" value="SHH81414.1"/>
    <property type="molecule type" value="Genomic_DNA"/>
</dbReference>
<dbReference type="Gene3D" id="3.40.50.980">
    <property type="match status" value="4"/>
</dbReference>
<evidence type="ECO:0000256" key="3">
    <source>
        <dbReference type="ARBA" id="ARBA00022450"/>
    </source>
</evidence>
<keyword evidence="3" id="KW-0596">Phosphopantetheine</keyword>
<dbReference type="SUPFAM" id="SSF56801">
    <property type="entry name" value="Acetyl-CoA synthetase-like"/>
    <property type="match status" value="4"/>
</dbReference>
<dbReference type="Pfam" id="PF08242">
    <property type="entry name" value="Methyltransf_12"/>
    <property type="match status" value="1"/>
</dbReference>
<dbReference type="InterPro" id="IPR020845">
    <property type="entry name" value="AMP-binding_CS"/>
</dbReference>
<evidence type="ECO:0000256" key="6">
    <source>
        <dbReference type="ARBA" id="ARBA00022832"/>
    </source>
</evidence>
<dbReference type="SMART" id="SM01294">
    <property type="entry name" value="PKS_PP_betabranch"/>
    <property type="match status" value="1"/>
</dbReference>
<dbReference type="FunFam" id="3.40.50.980:FF:000001">
    <property type="entry name" value="Non-ribosomal peptide synthetase"/>
    <property type="match status" value="3"/>
</dbReference>
<dbReference type="CDD" id="cd05931">
    <property type="entry name" value="FAAL"/>
    <property type="match status" value="1"/>
</dbReference>
<evidence type="ECO:0000256" key="5">
    <source>
        <dbReference type="ARBA" id="ARBA00022737"/>
    </source>
</evidence>
<dbReference type="GO" id="GO:0003824">
    <property type="term" value="F:catalytic activity"/>
    <property type="evidence" value="ECO:0007669"/>
    <property type="project" value="InterPro"/>
</dbReference>
<evidence type="ECO:0000256" key="4">
    <source>
        <dbReference type="ARBA" id="ARBA00022553"/>
    </source>
</evidence>
<evidence type="ECO:0000259" key="9">
    <source>
        <dbReference type="PROSITE" id="PS50075"/>
    </source>
</evidence>
<dbReference type="Gene3D" id="3.40.50.150">
    <property type="entry name" value="Vaccinia Virus protein VP39"/>
    <property type="match status" value="1"/>
</dbReference>
<proteinExistence type="inferred from homology"/>
<dbReference type="NCBIfam" id="TIGR01733">
    <property type="entry name" value="AA-adenyl-dom"/>
    <property type="match status" value="3"/>
</dbReference>
<dbReference type="Gene3D" id="2.30.38.10">
    <property type="entry name" value="Luciferase, Domain 3"/>
    <property type="match status" value="2"/>
</dbReference>
<dbReference type="FunFam" id="1.10.1200.10:FF:000005">
    <property type="entry name" value="Nonribosomal peptide synthetase 1"/>
    <property type="match status" value="3"/>
</dbReference>
<dbReference type="GO" id="GO:0071766">
    <property type="term" value="P:Actinobacterium-type cell wall biogenesis"/>
    <property type="evidence" value="ECO:0007669"/>
    <property type="project" value="UniProtKB-ARBA"/>
</dbReference>
<reference evidence="10 11" key="1">
    <citation type="submission" date="2016-11" db="EMBL/GenBank/DDBJ databases">
        <authorList>
            <person name="Jaros S."/>
            <person name="Januszkiewicz K."/>
            <person name="Wedrychowicz H."/>
        </authorList>
    </citation>
    <scope>NUCLEOTIDE SEQUENCE [LARGE SCALE GENOMIC DNA]</scope>
    <source>
        <strain evidence="10 11">CGMCC 1.10190</strain>
    </source>
</reference>
<dbReference type="InterPro" id="IPR020806">
    <property type="entry name" value="PKS_PP-bd"/>
</dbReference>
<feature type="domain" description="Carrier" evidence="9">
    <location>
        <begin position="581"/>
        <end position="656"/>
    </location>
</feature>
<dbReference type="GO" id="GO:0005737">
    <property type="term" value="C:cytoplasm"/>
    <property type="evidence" value="ECO:0007669"/>
    <property type="project" value="TreeGrafter"/>
</dbReference>
<dbReference type="Pfam" id="PF00501">
    <property type="entry name" value="AMP-binding"/>
    <property type="match status" value="4"/>
</dbReference>
<dbReference type="InterPro" id="IPR045851">
    <property type="entry name" value="AMP-bd_C_sf"/>
</dbReference>
<evidence type="ECO:0000256" key="8">
    <source>
        <dbReference type="SAM" id="MobiDB-lite"/>
    </source>
</evidence>
<dbReference type="PANTHER" id="PTHR45527">
    <property type="entry name" value="NONRIBOSOMAL PEPTIDE SYNTHETASE"/>
    <property type="match status" value="1"/>
</dbReference>
<keyword evidence="4" id="KW-0597">Phosphoprotein</keyword>
<comment type="similarity">
    <text evidence="2">Belongs to the ATP-dependent AMP-binding enzyme family.</text>
</comment>
<feature type="domain" description="Carrier" evidence="9">
    <location>
        <begin position="1642"/>
        <end position="1716"/>
    </location>
</feature>
<dbReference type="InterPro" id="IPR001242">
    <property type="entry name" value="Condensation_dom"/>
</dbReference>
<dbReference type="Gene3D" id="1.10.1200.10">
    <property type="entry name" value="ACP-like"/>
    <property type="match status" value="4"/>
</dbReference>
<dbReference type="SMART" id="SM00823">
    <property type="entry name" value="PKS_PP"/>
    <property type="match status" value="4"/>
</dbReference>
<evidence type="ECO:0000256" key="2">
    <source>
        <dbReference type="ARBA" id="ARBA00006432"/>
    </source>
</evidence>
<evidence type="ECO:0000256" key="7">
    <source>
        <dbReference type="ARBA" id="ARBA00023098"/>
    </source>
</evidence>
<gene>
    <name evidence="10" type="ORF">SAMN04488135_10548</name>
</gene>
<feature type="region of interest" description="Disordered" evidence="8">
    <location>
        <begin position="2180"/>
        <end position="2201"/>
    </location>
</feature>
<dbReference type="FunFam" id="3.40.50.12780:FF:000012">
    <property type="entry name" value="Non-ribosomal peptide synthetase"/>
    <property type="match status" value="3"/>
</dbReference>
<name>A0A1M5W2G2_9BURK</name>
<dbReference type="PROSITE" id="PS00012">
    <property type="entry name" value="PHOSPHOPANTETHEINE"/>
    <property type="match status" value="3"/>
</dbReference>
<dbReference type="InterPro" id="IPR036736">
    <property type="entry name" value="ACP-like_sf"/>
</dbReference>
<dbReference type="GO" id="GO:0006631">
    <property type="term" value="P:fatty acid metabolic process"/>
    <property type="evidence" value="ECO:0007669"/>
    <property type="project" value="UniProtKB-KW"/>
</dbReference>
<dbReference type="SUPFAM" id="SSF53335">
    <property type="entry name" value="S-adenosyl-L-methionine-dependent methyltransferases"/>
    <property type="match status" value="1"/>
</dbReference>
<keyword evidence="5" id="KW-0677">Repeat</keyword>
<dbReference type="InterPro" id="IPR000873">
    <property type="entry name" value="AMP-dep_synth/lig_dom"/>
</dbReference>
<comment type="cofactor">
    <cofactor evidence="1">
        <name>pantetheine 4'-phosphate</name>
        <dbReference type="ChEBI" id="CHEBI:47942"/>
    </cofactor>
</comment>
<evidence type="ECO:0000313" key="10">
    <source>
        <dbReference type="EMBL" id="SHH81414.1"/>
    </source>
</evidence>
<dbReference type="InterPro" id="IPR029063">
    <property type="entry name" value="SAM-dependent_MTases_sf"/>
</dbReference>
<dbReference type="Pfam" id="PF13193">
    <property type="entry name" value="AMP-binding_C"/>
    <property type="match status" value="2"/>
</dbReference>
<dbReference type="GO" id="GO:0043041">
    <property type="term" value="P:amino acid activation for nonribosomal peptide biosynthetic process"/>
    <property type="evidence" value="ECO:0007669"/>
    <property type="project" value="TreeGrafter"/>
</dbReference>
<dbReference type="NCBIfam" id="NF003417">
    <property type="entry name" value="PRK04813.1"/>
    <property type="match status" value="5"/>
</dbReference>
<dbReference type="InterPro" id="IPR006162">
    <property type="entry name" value="Ppantetheine_attach_site"/>
</dbReference>
<organism evidence="10 11">
    <name type="scientific">Pollutimonas bauzanensis</name>
    <dbReference type="NCBI Taxonomy" id="658167"/>
    <lineage>
        <taxon>Bacteria</taxon>
        <taxon>Pseudomonadati</taxon>
        <taxon>Pseudomonadota</taxon>
        <taxon>Betaproteobacteria</taxon>
        <taxon>Burkholderiales</taxon>
        <taxon>Alcaligenaceae</taxon>
        <taxon>Pollutimonas</taxon>
    </lineage>
</organism>
<dbReference type="SUPFAM" id="SSF47336">
    <property type="entry name" value="ACP-like"/>
    <property type="match status" value="4"/>
</dbReference>
<dbReference type="CDD" id="cd02440">
    <property type="entry name" value="AdoMet_MTases"/>
    <property type="match status" value="1"/>
</dbReference>
<dbReference type="Proteomes" id="UP000184226">
    <property type="component" value="Unassembled WGS sequence"/>
</dbReference>
<dbReference type="InterPro" id="IPR040097">
    <property type="entry name" value="FAAL/FAAC"/>
</dbReference>
<dbReference type="FunFam" id="3.30.300.30:FF:000010">
    <property type="entry name" value="Enterobactin synthetase component F"/>
    <property type="match status" value="2"/>
</dbReference>
<dbReference type="CDD" id="cd19531">
    <property type="entry name" value="LCL_NRPS-like"/>
    <property type="match status" value="3"/>
</dbReference>
<dbReference type="STRING" id="658167.SAMN04488135_10548"/>
<dbReference type="PANTHER" id="PTHR45527:SF1">
    <property type="entry name" value="FATTY ACID SYNTHASE"/>
    <property type="match status" value="1"/>
</dbReference>
<keyword evidence="7" id="KW-0443">Lipid metabolism</keyword>
<dbReference type="CDD" id="cd17643">
    <property type="entry name" value="A_NRPS_Cytc1-like"/>
    <property type="match status" value="2"/>
</dbReference>
<dbReference type="FunFam" id="2.30.38.10:FF:000001">
    <property type="entry name" value="Non-ribosomal peptide synthetase PvdI"/>
    <property type="match status" value="1"/>
</dbReference>
<evidence type="ECO:0000313" key="11">
    <source>
        <dbReference type="Proteomes" id="UP000184226"/>
    </source>
</evidence>
<sequence length="4721" mass="518691">MLKTVDTMAMRLTELAERRAEDLALVCVDAQGDHAYTYAQLHRRALGVAGKLSTTFERGTRALILLDSGVDYVTAFFGCLYAGIIAVPAFPPESSKEQHLDRLRVIAADAGARCILTSALLAQTLHRQFSTIAPDALVLGVDGLPRPAPASIAPIKANLDDIAFLQYTSGSTSDPKGVMVTHGNLMANEAAIRERLQVGEDDVFASWLPLYHDMGLIGALMQPFYRGIPLVLMSPRFFLENPIRWLEAISRHRATISGGPDFSFRLCVDRITDAALGKLDLSSWRVAFSGSEPVRYDTLEAFFERFRPVGFRPSAVYPCYGLAEATLLVTGVARDAGVIAPSFDSSALSRGHVAEKPDDARLVACGSVAAGHALRVVEPASQRDCADGVIGEIWFSGPSVAAGYWRNQEATGATFIQAGDERWLRTGDLGFVHGGQLYVAGRLKDLIIVRGQNTYPQDIERSVEAEFDFARKGRVAAFAVNVAGREGIGLALEIAHRSQKLASPEAIVAALNEIVSAAHGEPLSVAVLLNPGALPKTSSGKLRRGAARQGYQDDSLDFYAVYENGRFRASTNGAVAARSDTWEDDTQRRLAQLWTEILGTAVDGAHANYFGLGGNSLTGVQLVARVREIWSIGYDLADLFESPRLRDAAARIDRLARDGAAVAIPAAAREAEPVGHFPLTAGQRQQWFLWKLEPDNSAYHIPVAIRIEGEVDEPALRNSLMYLASRHASLLTVFYDGADGPQQTILDSVPLPWRCVDLRGRMDKQAALDEGIRAAIDEPFDLTRAPLFRVALFDLGVAVQVLLLVVHHILADGQSMQVLVDELSQSYRAFRSGISPELEDVPIGYIELAARRDSQRGGPDFEAGVAYWKAQLGDAPRIVDFNQGAAQGYDTAPRARILAVAIEPGLVADVRRLARESGVTPAMVFLAAFYLALRRNTGNDDISIGVPISARSQSGLERVVGFLVDTQVIRVALDGATPLRKVLAEVFRVFLEARRHGNIPIDAIVEALQPDRETGRNPLFQVAFNYIRTDLRELNRVPGWRCEEYPVAPARPQFDLTLDVRERADDDWRGIFTYAEGRVDADTVERMEGHFLSALRGIVRQPDAAIGETDLLTRAEHRRLREWCSIGAAWPQASLVHHAIEAWAAHAPQAVALVYGDQALSYQELNVRANRLAHHLVGLGVGPEVKVGVALERSAELVVGLLAVLKAGGAYVPLDPSYPADRLAYMMTDSGLELVLTQASVAASLPLPEGVVALEVDKVDLSGEPETDPDVPVYHENLAYVIYTSGSTGRPKGAQLTHRNVARLLAATDAWFGFRPSDVWTLFHSYAFDFSVWEVFGALCHGGKLVVVPQLVSRSPDEFLALLRREGVTVLNQTPSAFRQLMQVPGVYDGGLSLRTVIFGGEALDPRTLGPWIAQYGDAQPRPVNMYGITETTVHVTYRPITQADVAGERSPVGRQIPDLGLYVLDGDGNLVPAGVAGELHVAGDGLARGYLNRAGLTAERFVPDPFSEDGGRLYRTGDLTRWNGEGQLEYLGRIDQQVKIRGFRIELGEVEAQLQAQAGVRESVVTAQEGPAGIRLVGYVTAQAGEVLDSATLRVRLGAVLPEYMVPSVVVVLDVLPLTANGKVDRKALPAPEFVSVGYEVPVGEIETALAGVWRRVLGVPRAGRNDNFFELGGDSILSLRMVSEARRAGLSTVVRQLFEHQTLQALAAAIGDQAVEEPISVIPEMQRRGLPLSHAQQRQWFLWNLQPQGSAYHIAGGLRFQGGLDVAAVRASFDVLVQRHESLRTTFEQRDEGMAVQVIHDSLPYDYAFTDLTGDTDPQARLKHVTEKFGRRPFDLTNGPLLRIEVIRLAEAEHVLLVSMHHIVSDGWSIGVLLKEFVQAYQANLDGLEVSLPAMPIQYADYAVWQRGWLEAGEQERQLAYWRDYLGQEHPVLELPVDHPRLTLGQYGEARVPIELPDDLVSRIRKCAHSQGATPFIVLLSALQILLHRYSGQTDIRIGIPNANRDRHETQGTIGFFVNTQVIRTKINDHTPMSPVLETVKHGVKHAQTHQELPFDVLLEALKPERSLSHTPLFQVMHNHQQRGNDVLQTLPGIQVENYDIHERTAQFELTLNTSENQDGNISANFTYANELFEHTTIDQLATHYATILKALVEEERKAERVGEVELLDATQKEKILSSGHADGDNPAPPPVHHQIESKAPQTPEAIALIYGDEALSYAELNERANRLAHHLIGLGVSPETKVGVALERSMELVVALLAVLKAGGAYVPLDPSYPAERLAYMMSDSGLALILTQSTVRDALPLPEDVAALELDRLDVNGLPHRNPAVKVHPENLAYVIYTSGSTGQPKGVMVRHAALSNFLRSMTTQPGLNDDDVLLAVTSLSFDIAALELYLPLVCGARLLLAQADAARDGAELRQLIQRHGVTVMQSTPSGWQLFLAGGNDRLEIKGLSGGEALPAELARRLHDAGVTLWNMYGPTETTIWSMVDRVTGPDIGLGHPVRNTHVYVLDAGGQLAPPGVAGEVHLGGQGLARGYQSRAGLTAERFVPNPLDVGGSRLYRTGDLARWTAKGMLEYLGRIDYQVKIRGFRIELGELEAQLHAQSGVREAVVTALEGPSGTRLVAYVTAQAGHTLEAQTLRAKLGELLPEYMVPSAIMALEALPLTPNGKVDRKRLPRPEFASQDYEAPLGEVEEALARIWQDILGVEQVGRHDNFFQLGGDSISSTRFVSRARAEGWKVQLSDVFRRQTIADLSMVTEADIPIQAADHTNGSLSFEASNSVVDGYPLSPMQMGLVFHSRFAPNSAMYVSSTVYEISAELDVDRFQLAWDSVLAQHTSLKAEFFESLDGEIRQRVNEDARMPVQFLDWSDAGEEGIDTAVESLLRAERSRSFHLDRAPLMWASLIRLPSQQYRFILHFHHILMDGWSAPLLFSAFCEAYECGGDMRHSTTIALRAEQPSFWDFLGWIQNRPAAEDLDYWRKVLDGYQPATSGSGVSHPSHDVYSTYEIRLQVTVTELEKYARDLHVTRNVVMQGGWALLASAMQGTQDVVFGVAASGRPPQLDGIERVIGLFINALPARVWVDPEAPLSEWLWGIHCDLAAMMQHQHTPLAEIQLACGITAGTSLFDALLAYQNYPKNISPTATEVASSLKLKQIRIVEQPHYPLNVRFLVDDDVILNIVFDRTKFTEESVAGMASQFESLLVSMLEGKAKTVGEINRATAPKPAAVQALAHSHHNDTMMSLHQRVLAHAKRRSKAVAISQGDTQLTYGELDKASQHVASQLRAAGIGPETIVGVSTDRSPALIVAILAILRVGAAYLPLDPSYPKDRLKYMLADSGAKIILSQRQLRERLQSLGASLILVDEALEIDVGDVSLDEESSICAHAANMAYVIYTSGSTGDPKGVVVTHDNVCRLLDTTQPLFRFDKRDVWSLYHSYSFDFSVWEIFGALTHGGRLVIVPQDTARDPEAFSNLIISEGITVLNQTPSAFRQTMVALLNEVEQSVDLPLRYVIFGGEALDLGVLTAWFDRLGFEQPKLLNMYGITETTVHVSFCEIDRPTFERKSQGSPIGGPLPDLKWYVLDDRLEKVKPGTPGEIYVSGPGLARGYLLKPAFTAGRYIPDPYGEAEGGRLYKTGDLARWTSDNHLEYIGRSDQQVKLRGFRIELGEVSAAARGHAAVQDAEAVVIDTDANDRRLTLFVVPDLQGIREQAEIRRQSDDPLASNLAEDWEEIFDTTYETAPFSPSFVGWNSSYSDRPIPFEEMNEWLLGTVRRIKDLRPRKVLEIGCGLGLVLQHIAPACESYTGIDFSQSAISNLTQWVAKNGYTNVKLFTSQANQLADCVGGPFDTIIINSVAQYFPSWEYFHEVLGSAVSRLTENGAIFLGDLRPYANQASFHTAIQMARASGDLSVQSIRHLIEKAVMEDDELLIDAQALRLVAREAGLLDVEVRLKDARYANELSAYRYDALLTKGHRQSRGASSSIVAMPDGADFGWVRDLLSRATHSSVRIIGVPNSRVMADVALVRALSASSDEDTVLAANRAKMRFSTAGLDPSDLYRLGDEHGWSVETEWGSDPDSGLIDVHFYRPSSHEDGQNASANSIEQSEYLAAGRTFSEPVVAKYIQSLSAIVRDHLRSQLPPHMVPPHIVVLPRIPLTANGKLDRGLLREYGAGSRKHEVRAASTDIERAIAEVWREILGIDGIGVDESFFELGGHSILAVQMTARVRKACGIELPLGAVFSHPSIAELAAFLEIRRDSMEDAVPRLPFESIDRNVEMALAPQQVGLWVACQFTAEPALYNIVGAFEIRGKLDRHVLRASFADLMFRHEILRTRYPDMHGRPTLSIDVESVDYVEVEVLVSDEIDGRKHIESVLSDFARISFDLVTGPLWRARVYEISTDRHIIAVSMHHLIADGWSLGILLDQLSSCYRLRLTNKALDIPPSGELQYVDFGAWHEKLLSGVRGIALRKFWANYLADFKGVAALPGQQAGGQYTPAANCIDALVPWSELKGLDSLCIDLGVTLFTVLLSAHLAVLHRLTGAPDIVVGVDVAGRDHGDTQRMVGYFVNVVPVRSTLANSAEVLTFRDFSERTAKSLRTVLDHAELPTDQIVQCAREAGIRPAGGLINSLFVMQNFPTGNFRIEGLDINSVDVAASYSKFGMEFFLTESSNGLKYRCHYSKALFGTESMPAVLRQWRQLIKRLVNSPETKFMNVFPDIAAVGGRRVDASVW</sequence>
<dbReference type="Gene3D" id="3.30.300.30">
    <property type="match status" value="5"/>
</dbReference>
<dbReference type="InterPro" id="IPR023213">
    <property type="entry name" value="CAT-like_dom_sf"/>
</dbReference>
<dbReference type="InterPro" id="IPR025110">
    <property type="entry name" value="AMP-bd_C"/>
</dbReference>
<dbReference type="Gene3D" id="3.30.559.10">
    <property type="entry name" value="Chloramphenicol acetyltransferase-like domain"/>
    <property type="match status" value="4"/>
</dbReference>
<dbReference type="InterPro" id="IPR042099">
    <property type="entry name" value="ANL_N_sf"/>
</dbReference>
<feature type="domain" description="Carrier" evidence="9">
    <location>
        <begin position="4174"/>
        <end position="4249"/>
    </location>
</feature>
<dbReference type="FunFam" id="3.30.559.10:FF:000012">
    <property type="entry name" value="Non-ribosomal peptide synthetase"/>
    <property type="match status" value="1"/>
</dbReference>
<dbReference type="Pfam" id="PF00550">
    <property type="entry name" value="PP-binding"/>
    <property type="match status" value="4"/>
</dbReference>
<dbReference type="GO" id="GO:0009403">
    <property type="term" value="P:toxin biosynthetic process"/>
    <property type="evidence" value="ECO:0007669"/>
    <property type="project" value="UniProtKB-ARBA"/>
</dbReference>
<evidence type="ECO:0000256" key="1">
    <source>
        <dbReference type="ARBA" id="ARBA00001957"/>
    </source>
</evidence>
<accession>A0A1M5W2G2</accession>
<keyword evidence="11" id="KW-1185">Reference proteome</keyword>
<dbReference type="FunFam" id="3.40.50.12780:FF:000013">
    <property type="entry name" value="Long-chain-fatty-acid--AMP ligase FadD32"/>
    <property type="match status" value="1"/>
</dbReference>
<dbReference type="FunFam" id="3.40.50.980:FF:000002">
    <property type="entry name" value="Enterobactin synthetase component F"/>
    <property type="match status" value="2"/>
</dbReference>
<dbReference type="RefSeq" id="WP_073103166.1">
    <property type="nucleotide sequence ID" value="NZ_FQXE01000005.1"/>
</dbReference>
<dbReference type="InterPro" id="IPR013217">
    <property type="entry name" value="Methyltransf_12"/>
</dbReference>
<dbReference type="Pfam" id="PF00668">
    <property type="entry name" value="Condensation"/>
    <property type="match status" value="4"/>
</dbReference>
<dbReference type="PROSITE" id="PS50075">
    <property type="entry name" value="CARRIER"/>
    <property type="match status" value="4"/>
</dbReference>
<dbReference type="Gene3D" id="3.30.559.30">
    <property type="entry name" value="Nonribosomal peptide synthetase, condensation domain"/>
    <property type="match status" value="4"/>
</dbReference>
<dbReference type="Gene3D" id="3.40.50.12780">
    <property type="entry name" value="N-terminal domain of ligase-like"/>
    <property type="match status" value="2"/>
</dbReference>
<protein>
    <submittedName>
        <fullName evidence="10">Amino acid adenylation domain-containing protein</fullName>
    </submittedName>
</protein>
<dbReference type="PROSITE" id="PS00455">
    <property type="entry name" value="AMP_BINDING"/>
    <property type="match status" value="4"/>
</dbReference>
<dbReference type="InterPro" id="IPR009081">
    <property type="entry name" value="PP-bd_ACP"/>
</dbReference>